<protein>
    <submittedName>
        <fullName evidence="3">Leucine zipper domain-containing protein</fullName>
    </submittedName>
</protein>
<dbReference type="InterPro" id="IPR009057">
    <property type="entry name" value="Homeodomain-like_sf"/>
</dbReference>
<accession>A0ABT5ZDH0</accession>
<dbReference type="InterPro" id="IPR055247">
    <property type="entry name" value="InsJ-like_HTH"/>
</dbReference>
<keyword evidence="4" id="KW-1185">Reference proteome</keyword>
<evidence type="ECO:0000313" key="4">
    <source>
        <dbReference type="Proteomes" id="UP001216579"/>
    </source>
</evidence>
<dbReference type="Pfam" id="PF13518">
    <property type="entry name" value="HTH_28"/>
    <property type="match status" value="1"/>
</dbReference>
<evidence type="ECO:0000313" key="3">
    <source>
        <dbReference type="EMBL" id="MDF3287884.1"/>
    </source>
</evidence>
<evidence type="ECO:0000256" key="1">
    <source>
        <dbReference type="SAM" id="MobiDB-lite"/>
    </source>
</evidence>
<name>A0ABT5ZDH0_9ACTN</name>
<dbReference type="Proteomes" id="UP001216579">
    <property type="component" value="Unassembled WGS sequence"/>
</dbReference>
<organism evidence="3 4">
    <name type="scientific">Streptomyces silvisoli</name>
    <dbReference type="NCBI Taxonomy" id="3034235"/>
    <lineage>
        <taxon>Bacteria</taxon>
        <taxon>Bacillati</taxon>
        <taxon>Actinomycetota</taxon>
        <taxon>Actinomycetes</taxon>
        <taxon>Kitasatosporales</taxon>
        <taxon>Streptomycetaceae</taxon>
        <taxon>Streptomyces</taxon>
    </lineage>
</organism>
<reference evidence="3 4" key="1">
    <citation type="submission" date="2023-03" db="EMBL/GenBank/DDBJ databases">
        <title>Draft genome sequence of Streptomyces sp. RB6PN23 isolated from peat swamp forest in Thailand.</title>
        <authorList>
            <person name="Klaysubun C."/>
            <person name="Duangmal K."/>
        </authorList>
    </citation>
    <scope>NUCLEOTIDE SEQUENCE [LARGE SCALE GENOMIC DNA]</scope>
    <source>
        <strain evidence="3 4">RB6PN23</strain>
    </source>
</reference>
<feature type="compositionally biased region" description="Basic and acidic residues" evidence="1">
    <location>
        <begin position="35"/>
        <end position="48"/>
    </location>
</feature>
<proteinExistence type="predicted"/>
<feature type="domain" description="Insertion element IS150 protein InsJ-like helix-turn-helix" evidence="2">
    <location>
        <begin position="10"/>
        <end position="51"/>
    </location>
</feature>
<sequence length="61" mass="6853">MGRVDPVGRAGRSIAHIAEEMGNSRNTAHKWVRRWRAEGDPGLHDRSSRPRATAHPRDTDP</sequence>
<dbReference type="EMBL" id="JARJBC010000001">
    <property type="protein sequence ID" value="MDF3287884.1"/>
    <property type="molecule type" value="Genomic_DNA"/>
</dbReference>
<dbReference type="SUPFAM" id="SSF46689">
    <property type="entry name" value="Homeodomain-like"/>
    <property type="match status" value="1"/>
</dbReference>
<feature type="region of interest" description="Disordered" evidence="1">
    <location>
        <begin position="1"/>
        <end position="61"/>
    </location>
</feature>
<comment type="caution">
    <text evidence="3">The sequence shown here is derived from an EMBL/GenBank/DDBJ whole genome shotgun (WGS) entry which is preliminary data.</text>
</comment>
<gene>
    <name evidence="3" type="ORF">P3G67_01260</name>
</gene>
<evidence type="ECO:0000259" key="2">
    <source>
        <dbReference type="Pfam" id="PF13518"/>
    </source>
</evidence>